<dbReference type="InterPro" id="IPR013087">
    <property type="entry name" value="Znf_C2H2_type"/>
</dbReference>
<gene>
    <name evidence="3" type="ORF">Tci_522945</name>
</gene>
<keyword evidence="1" id="KW-0479">Metal-binding</keyword>
<evidence type="ECO:0000256" key="1">
    <source>
        <dbReference type="PROSITE-ProRule" id="PRU00042"/>
    </source>
</evidence>
<reference evidence="3" key="1">
    <citation type="journal article" date="2019" name="Sci. Rep.">
        <title>Draft genome of Tanacetum cinerariifolium, the natural source of mosquito coil.</title>
        <authorList>
            <person name="Yamashiro T."/>
            <person name="Shiraishi A."/>
            <person name="Satake H."/>
            <person name="Nakayama K."/>
        </authorList>
    </citation>
    <scope>NUCLEOTIDE SEQUENCE</scope>
</reference>
<feature type="domain" description="C2H2-type" evidence="2">
    <location>
        <begin position="312"/>
        <end position="334"/>
    </location>
</feature>
<sequence>MRVQVMYPKNGPFETGSKLFKKIGDNQDFSGGANGDVGLKVMINKPYLSIVNDEGVPTCFQCGKSFPSMKSLSGHMRCHPYRFWRGIIPPPNAVLAEGNPQVVGSKSSSFPCNSNVVGHYGGGHVVDLSKYLKGGSVTERRGRRSLKMDDTDEDLIEAAEALMSLAYGHRSSVIEGSNSNANLPPSIDKGKAVVMQVVDHESKEVQIELDDHDSNSRNSDEKQWVITYKRKRMKLMSEFELESGSDEFKFRCTTCNKCFSSYQALGGHRSSHNRVAKKIKLDDHFVGKNVAKEAEFTGDVTSISNSTVSHVHKCKICDKVFPTGQALGGHKRCHWTGYSEAAQAQAISSQITDFDLNEVRAIMMEDEGGAANANVNGNGYASSSYNSNIGY</sequence>
<keyword evidence="1" id="KW-0863">Zinc-finger</keyword>
<dbReference type="SMART" id="SM00355">
    <property type="entry name" value="ZnF_C2H2"/>
    <property type="match status" value="3"/>
</dbReference>
<dbReference type="EMBL" id="BKCJ010287667">
    <property type="protein sequence ID" value="GEZ50972.1"/>
    <property type="molecule type" value="Genomic_DNA"/>
</dbReference>
<proteinExistence type="predicted"/>
<keyword evidence="1" id="KW-0862">Zinc</keyword>
<comment type="caution">
    <text evidence="3">The sequence shown here is derived from an EMBL/GenBank/DDBJ whole genome shotgun (WGS) entry which is preliminary data.</text>
</comment>
<dbReference type="SUPFAM" id="SSF57667">
    <property type="entry name" value="beta-beta-alpha zinc fingers"/>
    <property type="match status" value="2"/>
</dbReference>
<dbReference type="AlphaFoldDB" id="A0A699IG29"/>
<feature type="domain" description="C2H2-type" evidence="2">
    <location>
        <begin position="250"/>
        <end position="277"/>
    </location>
</feature>
<evidence type="ECO:0000313" key="3">
    <source>
        <dbReference type="EMBL" id="GEZ50972.1"/>
    </source>
</evidence>
<dbReference type="Pfam" id="PF13912">
    <property type="entry name" value="zf-C2H2_6"/>
    <property type="match status" value="3"/>
</dbReference>
<dbReference type="PANTHER" id="PTHR47591">
    <property type="entry name" value="ZINC FINGER PROTEIN ZAT2-RELATED"/>
    <property type="match status" value="1"/>
</dbReference>
<feature type="domain" description="C2H2-type" evidence="2">
    <location>
        <begin position="57"/>
        <end position="79"/>
    </location>
</feature>
<dbReference type="PROSITE" id="PS00028">
    <property type="entry name" value="ZINC_FINGER_C2H2_1"/>
    <property type="match status" value="3"/>
</dbReference>
<name>A0A699IG29_TANCI</name>
<accession>A0A699IG29</accession>
<dbReference type="PROSITE" id="PS50157">
    <property type="entry name" value="ZINC_FINGER_C2H2_2"/>
    <property type="match status" value="3"/>
</dbReference>
<dbReference type="GO" id="GO:0008270">
    <property type="term" value="F:zinc ion binding"/>
    <property type="evidence" value="ECO:0007669"/>
    <property type="project" value="UniProtKB-KW"/>
</dbReference>
<organism evidence="3">
    <name type="scientific">Tanacetum cinerariifolium</name>
    <name type="common">Dalmatian daisy</name>
    <name type="synonym">Chrysanthemum cinerariifolium</name>
    <dbReference type="NCBI Taxonomy" id="118510"/>
    <lineage>
        <taxon>Eukaryota</taxon>
        <taxon>Viridiplantae</taxon>
        <taxon>Streptophyta</taxon>
        <taxon>Embryophyta</taxon>
        <taxon>Tracheophyta</taxon>
        <taxon>Spermatophyta</taxon>
        <taxon>Magnoliopsida</taxon>
        <taxon>eudicotyledons</taxon>
        <taxon>Gunneridae</taxon>
        <taxon>Pentapetalae</taxon>
        <taxon>asterids</taxon>
        <taxon>campanulids</taxon>
        <taxon>Asterales</taxon>
        <taxon>Asteraceae</taxon>
        <taxon>Asteroideae</taxon>
        <taxon>Anthemideae</taxon>
        <taxon>Anthemidinae</taxon>
        <taxon>Tanacetum</taxon>
    </lineage>
</organism>
<dbReference type="InterPro" id="IPR036236">
    <property type="entry name" value="Znf_C2H2_sf"/>
</dbReference>
<evidence type="ECO:0000259" key="2">
    <source>
        <dbReference type="PROSITE" id="PS50157"/>
    </source>
</evidence>
<protein>
    <recommendedName>
        <fullName evidence="2">C2H2-type domain-containing protein</fullName>
    </recommendedName>
</protein>
<dbReference type="Gene3D" id="3.30.160.60">
    <property type="entry name" value="Classic Zinc Finger"/>
    <property type="match status" value="1"/>
</dbReference>
<dbReference type="PANTHER" id="PTHR47591:SF1">
    <property type="entry name" value="ZINC FINGER PROTEIN ZAT2-RELATED"/>
    <property type="match status" value="1"/>
</dbReference>